<evidence type="ECO:0000256" key="3">
    <source>
        <dbReference type="ARBA" id="ARBA00022676"/>
    </source>
</evidence>
<evidence type="ECO:0000256" key="5">
    <source>
        <dbReference type="ARBA" id="ARBA00022692"/>
    </source>
</evidence>
<name>A0A8C5A353_GADMO</name>
<keyword evidence="10" id="KW-0325">Glycoprotein</keyword>
<evidence type="ECO:0000256" key="12">
    <source>
        <dbReference type="ARBA" id="ARBA00038907"/>
    </source>
</evidence>
<evidence type="ECO:0000256" key="13">
    <source>
        <dbReference type="ARBA" id="ARBA00038912"/>
    </source>
</evidence>
<evidence type="ECO:0000256" key="19">
    <source>
        <dbReference type="ARBA" id="ARBA00049870"/>
    </source>
</evidence>
<keyword evidence="3" id="KW-0328">Glycosyltransferase</keyword>
<evidence type="ECO:0000256" key="17">
    <source>
        <dbReference type="ARBA" id="ARBA00047621"/>
    </source>
</evidence>
<evidence type="ECO:0000256" key="21">
    <source>
        <dbReference type="ARBA" id="ARBA00049911"/>
    </source>
</evidence>
<keyword evidence="6" id="KW-0735">Signal-anchor</keyword>
<dbReference type="PANTHER" id="PTHR19297:SF81">
    <property type="entry name" value="BETA-1,3-GALACTOSYL-O-GLYCOSYL-GLYCOPROTEIN BETA-1,6-N-ACETYLGLUCOSAMINYLTRANSFERASE 3"/>
    <property type="match status" value="1"/>
</dbReference>
<keyword evidence="9" id="KW-1015">Disulfide bond</keyword>
<accession>A0A8C5A353</accession>
<dbReference type="GeneTree" id="ENSGT00940000159331"/>
<keyword evidence="4" id="KW-0808">Transferase</keyword>
<comment type="catalytic activity">
    <reaction evidence="17">
        <text>a beta-D-Gal-(1-&gt;4)-beta-D-GlcNAc-(1-&gt;3)-beta-D-Gal-(1-&gt;4)-beta-D-GlcNAc derivative + UDP-N-acetyl-alpha-D-glucosamine = a beta-D-Gal-(1-&gt;4)-beta-D-GlcNAc-(1-&gt;3)-[beta-D-GlcNAc-(1-&gt;6)]-beta-D-Gal-(1-&gt;4)-N-acetyl-beta-D-GlcNAc derivative + UDP + H(+)</text>
        <dbReference type="Rhea" id="RHEA:54820"/>
        <dbReference type="ChEBI" id="CHEBI:15378"/>
        <dbReference type="ChEBI" id="CHEBI:57705"/>
        <dbReference type="ChEBI" id="CHEBI:58223"/>
        <dbReference type="ChEBI" id="CHEBI:138371"/>
        <dbReference type="ChEBI" id="CHEBI:138372"/>
        <dbReference type="EC" id="2.4.1.150"/>
    </reaction>
</comment>
<dbReference type="AlphaFoldDB" id="A0A8C5A353"/>
<dbReference type="Pfam" id="PF02485">
    <property type="entry name" value="Branch"/>
    <property type="match status" value="1"/>
</dbReference>
<dbReference type="EC" id="2.4.1.150" evidence="12"/>
<dbReference type="GO" id="GO:0000139">
    <property type="term" value="C:Golgi membrane"/>
    <property type="evidence" value="ECO:0007669"/>
    <property type="project" value="UniProtKB-SubCell"/>
</dbReference>
<evidence type="ECO:0000256" key="14">
    <source>
        <dbReference type="ARBA" id="ARBA00038948"/>
    </source>
</evidence>
<keyword evidence="8" id="KW-0472">Membrane</keyword>
<dbReference type="GO" id="GO:0008109">
    <property type="term" value="F:N-acetyllactosaminide beta-1,6-N-acetylglucosaminyltransferase activity"/>
    <property type="evidence" value="ECO:0007669"/>
    <property type="project" value="UniProtKB-EC"/>
</dbReference>
<comment type="catalytic activity">
    <reaction evidence="20">
        <text>a 3-O-[N-acetyl-beta-D-glucosaminyl-(1-&gt;3)-N-acetyl-alpha-D-galactosaminyl]-L-threonyl-[protein] + UDP-N-acetyl-alpha-D-glucosamine = 3-O-[N-acetyl-beta-D-glucosaminyl-(1-&gt;3)-[N-acetyl-beta-D-glucosaminyl-(1-&gt;6)]-N-acetyl-alpha-D-galactosaminyl]-L-threonyl-[protein] + UDP + H(+)</text>
        <dbReference type="Rhea" id="RHEA:56192"/>
        <dbReference type="Rhea" id="RHEA-COMP:11692"/>
        <dbReference type="Rhea" id="RHEA-COMP:14413"/>
        <dbReference type="ChEBI" id="CHEBI:15378"/>
        <dbReference type="ChEBI" id="CHEBI:57705"/>
        <dbReference type="ChEBI" id="CHEBI:58223"/>
        <dbReference type="ChEBI" id="CHEBI:87080"/>
        <dbReference type="ChEBI" id="CHEBI:139580"/>
        <dbReference type="EC" id="2.4.1.148"/>
    </reaction>
</comment>
<evidence type="ECO:0000313" key="24">
    <source>
        <dbReference type="Proteomes" id="UP000694546"/>
    </source>
</evidence>
<dbReference type="OMA" id="VINTNVW"/>
<evidence type="ECO:0000256" key="22">
    <source>
        <dbReference type="ARBA" id="ARBA00055416"/>
    </source>
</evidence>
<comment type="function">
    <text evidence="22">Glycosyltransferase that can synthesize all known mucin beta 6 N-acetylglucosaminides. Mediates core 2 and core 4 O-glycan branching, 2 important steps in mucin-type biosynthesis. Also has I-branching enzyme activity by converting linear into branched poly-N-acetyllactosaminoglycans, leading to introduce the blood group I antigen during embryonic development.</text>
</comment>
<dbReference type="PANTHER" id="PTHR19297">
    <property type="entry name" value="GLYCOSYLTRANSFERASE 14 FAMILY MEMBER"/>
    <property type="match status" value="1"/>
</dbReference>
<dbReference type="GO" id="GO:0003829">
    <property type="term" value="F:beta-1,3-galactosyl-O-glycosyl-glycoprotein beta-1,6-N-acetylglucosaminyltransferase activity"/>
    <property type="evidence" value="ECO:0007669"/>
    <property type="project" value="UniProtKB-EC"/>
</dbReference>
<evidence type="ECO:0000256" key="6">
    <source>
        <dbReference type="ARBA" id="ARBA00022968"/>
    </source>
</evidence>
<keyword evidence="7" id="KW-1133">Transmembrane helix</keyword>
<dbReference type="EC" id="2.4.1.148" evidence="13"/>
<evidence type="ECO:0000256" key="10">
    <source>
        <dbReference type="ARBA" id="ARBA00023180"/>
    </source>
</evidence>
<evidence type="ECO:0000313" key="23">
    <source>
        <dbReference type="Ensembl" id="ENSGMOP00000025425.1"/>
    </source>
</evidence>
<keyword evidence="5" id="KW-0812">Transmembrane</keyword>
<dbReference type="GO" id="GO:0047225">
    <property type="term" value="F:acetylgalactosaminyl-O-glycosyl-glycoprotein beta-1,6-N-acetylglucosaminyltransferase activity"/>
    <property type="evidence" value="ECO:0007669"/>
    <property type="project" value="UniProtKB-EC"/>
</dbReference>
<evidence type="ECO:0000256" key="16">
    <source>
        <dbReference type="ARBA" id="ARBA00041719"/>
    </source>
</evidence>
<evidence type="ECO:0000256" key="8">
    <source>
        <dbReference type="ARBA" id="ARBA00023136"/>
    </source>
</evidence>
<evidence type="ECO:0000256" key="11">
    <source>
        <dbReference type="ARBA" id="ARBA00038150"/>
    </source>
</evidence>
<dbReference type="InterPro" id="IPR003406">
    <property type="entry name" value="Glyco_trans_14"/>
</dbReference>
<keyword evidence="24" id="KW-1185">Reference proteome</keyword>
<dbReference type="EC" id="2.4.1.102" evidence="14"/>
<reference evidence="23" key="1">
    <citation type="submission" date="2025-08" db="UniProtKB">
        <authorList>
            <consortium name="Ensembl"/>
        </authorList>
    </citation>
    <scope>IDENTIFICATION</scope>
</reference>
<comment type="catalytic activity">
    <reaction evidence="19">
        <text>a 3-O-[beta-D-galactosyl-(1-&gt;3)-N-acetyl-alpha-D-galactosaminyl]-L-threonyl-[protein] + UDP-N-acetyl-alpha-D-glucosamine = a 3-O-{beta-D-galactosyl-(1-&gt;3)-[N-acetyl-beta-D-glucosaminyl-(1-&gt;6)]-N-acetyl-alpha-D-galactosaminyl}-L-threonyl-[protein] + UDP + H(+)</text>
        <dbReference type="Rhea" id="RHEA:56216"/>
        <dbReference type="Rhea" id="RHEA-COMP:13923"/>
        <dbReference type="Rhea" id="RHEA-COMP:14420"/>
        <dbReference type="ChEBI" id="CHEBI:15378"/>
        <dbReference type="ChEBI" id="CHEBI:57705"/>
        <dbReference type="ChEBI" id="CHEBI:58223"/>
        <dbReference type="ChEBI" id="CHEBI:137950"/>
        <dbReference type="ChEBI" id="CHEBI:139607"/>
        <dbReference type="EC" id="2.4.1.102"/>
    </reaction>
</comment>
<proteinExistence type="inferred from homology"/>
<comment type="pathway">
    <text evidence="2">Protein modification; protein glycosylation.</text>
</comment>
<evidence type="ECO:0000256" key="4">
    <source>
        <dbReference type="ARBA" id="ARBA00022679"/>
    </source>
</evidence>
<dbReference type="Ensembl" id="ENSGMOT00000019649.2">
    <property type="protein sequence ID" value="ENSGMOP00000025425.1"/>
    <property type="gene ID" value="ENSGMOG00000022524.1"/>
</dbReference>
<comment type="similarity">
    <text evidence="11">Belongs to the glycosyltransferase 14 family.</text>
</comment>
<comment type="catalytic activity">
    <reaction evidence="21">
        <text>a 3-O-[beta-D-galactosyl-(1-&gt;3)-N-acetyl-alpha-D-galactosaminyl]-L-seryl-[protein] + UDP-N-acetyl-alpha-D-glucosamine = 3-O-{beta-D-galactosyl-(1-&gt;3)-[N-acetyl-beta-D-glucosaminyl-(1-&gt;6)]-N-acetyl-alpha-D-galactosaminyl}-L-seryl-[protein] + UDP + H(+)</text>
        <dbReference type="Rhea" id="RHEA:56212"/>
        <dbReference type="Rhea" id="RHEA-COMP:13922"/>
        <dbReference type="Rhea" id="RHEA-COMP:14419"/>
        <dbReference type="ChEBI" id="CHEBI:15378"/>
        <dbReference type="ChEBI" id="CHEBI:57705"/>
        <dbReference type="ChEBI" id="CHEBI:58223"/>
        <dbReference type="ChEBI" id="CHEBI:137949"/>
        <dbReference type="ChEBI" id="CHEBI:139605"/>
        <dbReference type="EC" id="2.4.1.102"/>
    </reaction>
</comment>
<dbReference type="Proteomes" id="UP000694546">
    <property type="component" value="Chromosome 9"/>
</dbReference>
<evidence type="ECO:0000256" key="18">
    <source>
        <dbReference type="ARBA" id="ARBA00048927"/>
    </source>
</evidence>
<sequence length="444" mass="50901">MLLLSVICFYLDYLSGYFVIVSLVLTNAGLTPKDFHSHRLKTARENLALDQYQADLPGCLAIINGDLEGTRFRLEQLMKPGETKALPTKFDPTVTKDCKAYVRRRGFIPAPLSVEEQNFPIAYSMVIHEKVEMFERLLRAIYHPQNIYCVHVDKKSSQDFLHAVSAIVSCFPNVFIASKLETIVYGTWYRVQADLNCMKDLLHKPVQWKYLLNTCGADLPIKTNAEMVMALQALNGRNSLESEATNDYKKNRWKYHFEVSDQIIQTNVLKSPPPISTPMYQGNAYFVVTREFVRHVIEDPEIQKFLEWEKDTYSPDEHLWATLQRMPSVPGSQPPNDKYDASDMNSIARLVKWGSLEGDIRKGAPYAPCRGIHRRAICLFGVGDLHWLFQQQHLMANKFDPEVNNIMILYKSVVELCHVFYELCIILYGISRIAFGTCLGLPFV</sequence>
<evidence type="ECO:0000256" key="1">
    <source>
        <dbReference type="ARBA" id="ARBA00004323"/>
    </source>
</evidence>
<evidence type="ECO:0000256" key="2">
    <source>
        <dbReference type="ARBA" id="ARBA00004922"/>
    </source>
</evidence>
<evidence type="ECO:0000256" key="9">
    <source>
        <dbReference type="ARBA" id="ARBA00023157"/>
    </source>
</evidence>
<evidence type="ECO:0000256" key="7">
    <source>
        <dbReference type="ARBA" id="ARBA00022989"/>
    </source>
</evidence>
<reference evidence="23" key="2">
    <citation type="submission" date="2025-09" db="UniProtKB">
        <authorList>
            <consortium name="Ensembl"/>
        </authorList>
    </citation>
    <scope>IDENTIFICATION</scope>
</reference>
<comment type="catalytic activity">
    <reaction evidence="18">
        <text>3-O-[N-acetyl-beta-D-glucosaminyl-(1-&gt;3)-N-acetyl-alpha-D-galactosaminyl]-L-seryl-[protein] + UDP-N-acetyl-alpha-D-glucosamine = 3-O-[N-acetyl-beta-D-glucosaminyl-(1-&gt;3)-[N-acetyl-beta-D-glucosaminyl-(1-&gt;6)]-N-acetyl-alpha-D-galactosaminyl]-L-seryl-[protein] + UDP + H(+)</text>
        <dbReference type="Rhea" id="RHEA:56188"/>
        <dbReference type="Rhea" id="RHEA-COMP:11691"/>
        <dbReference type="Rhea" id="RHEA-COMP:14412"/>
        <dbReference type="ChEBI" id="CHEBI:15378"/>
        <dbReference type="ChEBI" id="CHEBI:57705"/>
        <dbReference type="ChEBI" id="CHEBI:58223"/>
        <dbReference type="ChEBI" id="CHEBI:87079"/>
        <dbReference type="ChEBI" id="CHEBI:139581"/>
        <dbReference type="EC" id="2.4.1.148"/>
    </reaction>
</comment>
<organism evidence="23 24">
    <name type="scientific">Gadus morhua</name>
    <name type="common">Atlantic cod</name>
    <dbReference type="NCBI Taxonomy" id="8049"/>
    <lineage>
        <taxon>Eukaryota</taxon>
        <taxon>Metazoa</taxon>
        <taxon>Chordata</taxon>
        <taxon>Craniata</taxon>
        <taxon>Vertebrata</taxon>
        <taxon>Euteleostomi</taxon>
        <taxon>Actinopterygii</taxon>
        <taxon>Neopterygii</taxon>
        <taxon>Teleostei</taxon>
        <taxon>Neoteleostei</taxon>
        <taxon>Acanthomorphata</taxon>
        <taxon>Zeiogadaria</taxon>
        <taxon>Gadariae</taxon>
        <taxon>Gadiformes</taxon>
        <taxon>Gadoidei</taxon>
        <taxon>Gadidae</taxon>
        <taxon>Gadus</taxon>
    </lineage>
</organism>
<protein>
    <recommendedName>
        <fullName evidence="15">Beta-1,3-galactosyl-O-glycosyl-glycoprotein beta-1,6-N-acetylglucosaminyltransferase 3</fullName>
        <ecNumber evidence="14">2.4.1.102</ecNumber>
        <ecNumber evidence="13">2.4.1.148</ecNumber>
        <ecNumber evidence="12">2.4.1.150</ecNumber>
    </recommendedName>
    <alternativeName>
        <fullName evidence="16">C2GnT-mucin type</fullName>
    </alternativeName>
</protein>
<evidence type="ECO:0000256" key="15">
    <source>
        <dbReference type="ARBA" id="ARBA00039292"/>
    </source>
</evidence>
<comment type="subcellular location">
    <subcellularLocation>
        <location evidence="1">Golgi apparatus membrane</location>
        <topology evidence="1">Single-pass type II membrane protein</topology>
    </subcellularLocation>
</comment>
<evidence type="ECO:0000256" key="20">
    <source>
        <dbReference type="ARBA" id="ARBA00049876"/>
    </source>
</evidence>